<dbReference type="eggNOG" id="ENOG502Z7Z3">
    <property type="taxonomic scope" value="Bacteria"/>
</dbReference>
<evidence type="ECO:0000313" key="1">
    <source>
        <dbReference type="EMBL" id="ADI38649.1"/>
    </source>
</evidence>
<dbReference type="EMBL" id="CP001928">
    <property type="protein sequence ID" value="ADI38649.1"/>
    <property type="molecule type" value="Genomic_DNA"/>
</dbReference>
<name>D6YWY8_WADCW</name>
<evidence type="ECO:0000313" key="2">
    <source>
        <dbReference type="Proteomes" id="UP000001505"/>
    </source>
</evidence>
<proteinExistence type="predicted"/>
<gene>
    <name evidence="1" type="ordered locus">wcw_1297</name>
</gene>
<keyword evidence="2" id="KW-1185">Reference proteome</keyword>
<reference evidence="1 2" key="1">
    <citation type="journal article" date="2010" name="PLoS ONE">
        <title>The Waddlia genome: a window into chlamydial biology.</title>
        <authorList>
            <person name="Bertelli C."/>
            <person name="Collyn F."/>
            <person name="Croxatto A."/>
            <person name="Ruckert C."/>
            <person name="Polkinghorne A."/>
            <person name="Kebbi-Beghdadi C."/>
            <person name="Goesmann A."/>
            <person name="Vaughan L."/>
            <person name="Greub G."/>
        </authorList>
    </citation>
    <scope>NUCLEOTIDE SEQUENCE [LARGE SCALE GENOMIC DNA]</scope>
    <source>
        <strain evidence="2">ATCC VR-1470 / WSU 86-1044</strain>
    </source>
</reference>
<protein>
    <recommendedName>
        <fullName evidence="3">3-deoxy-D-manno-oct-2-ulosonic acid (Kdo) hydroxylase</fullName>
    </recommendedName>
</protein>
<dbReference type="RefSeq" id="WP_013182360.1">
    <property type="nucleotide sequence ID" value="NC_014225.1"/>
</dbReference>
<dbReference type="OrthoDB" id="21302at2"/>
<sequence>MNIVETIDLETLDQNIPETIKERSIQKLENGSILLYPHLKFGLEEQEKEFLTPEVLKPGTKNISYQIQTDSLSGLQLSGEAGERLRQMIKRYAETSRKLIQKVFPTYIDHIEMGRTSYRPVEAEGRQTSSRKDDTLLHVDAFPSSPVRGSRILRVFANINPSQIPRVWKVGEPFEDVIRQMAPRVKKPFTPIFPLMKWVGITKSLRSPYDHYMLNIHDSMKKDQSYQNTCPQQVVQLPAGSTWMVYTDQVPHAVLSGQFVLEQTFYLPVEGMQNQQTSPLRQLESLLNQNLV</sequence>
<dbReference type="STRING" id="716544.wcw_1297"/>
<dbReference type="Proteomes" id="UP000001505">
    <property type="component" value="Chromosome"/>
</dbReference>
<dbReference type="KEGG" id="wch:wcw_1297"/>
<accession>D6YWY8</accession>
<dbReference type="InterPro" id="IPR021266">
    <property type="entry name" value="Kdo_hydroxlase"/>
</dbReference>
<dbReference type="Pfam" id="PF11004">
    <property type="entry name" value="Kdo_hydroxy"/>
    <property type="match status" value="1"/>
</dbReference>
<organism evidence="1 2">
    <name type="scientific">Waddlia chondrophila (strain ATCC VR-1470 / WSU 86-1044)</name>
    <dbReference type="NCBI Taxonomy" id="716544"/>
    <lineage>
        <taxon>Bacteria</taxon>
        <taxon>Pseudomonadati</taxon>
        <taxon>Chlamydiota</taxon>
        <taxon>Chlamydiia</taxon>
        <taxon>Parachlamydiales</taxon>
        <taxon>Waddliaceae</taxon>
        <taxon>Waddlia</taxon>
    </lineage>
</organism>
<dbReference type="HOGENOM" id="CLU_083861_0_0_0"/>
<evidence type="ECO:0008006" key="3">
    <source>
        <dbReference type="Google" id="ProtNLM"/>
    </source>
</evidence>
<dbReference type="AlphaFoldDB" id="D6YWY8"/>